<feature type="compositionally biased region" description="Pro residues" evidence="7">
    <location>
        <begin position="42"/>
        <end position="53"/>
    </location>
</feature>
<accession>A0A375Z1Y1</accession>
<dbReference type="InterPro" id="IPR010801">
    <property type="entry name" value="FAP"/>
</dbReference>
<keyword evidence="11" id="KW-1185">Reference proteome</keyword>
<evidence type="ECO:0000256" key="7">
    <source>
        <dbReference type="SAM" id="MobiDB-lite"/>
    </source>
</evidence>
<organism evidence="10 11">
    <name type="scientific">Mycobacterium shimoidei</name>
    <dbReference type="NCBI Taxonomy" id="29313"/>
    <lineage>
        <taxon>Bacteria</taxon>
        <taxon>Bacillati</taxon>
        <taxon>Actinomycetota</taxon>
        <taxon>Actinomycetes</taxon>
        <taxon>Mycobacteriales</taxon>
        <taxon>Mycobacteriaceae</taxon>
        <taxon>Mycobacterium</taxon>
    </lineage>
</organism>
<feature type="compositionally biased region" description="Pro residues" evidence="7">
    <location>
        <begin position="275"/>
        <end position="338"/>
    </location>
</feature>
<dbReference type="Pfam" id="PF07174">
    <property type="entry name" value="FAP"/>
    <property type="match status" value="1"/>
</dbReference>
<evidence type="ECO:0000256" key="8">
    <source>
        <dbReference type="SAM" id="SignalP"/>
    </source>
</evidence>
<evidence type="ECO:0000256" key="6">
    <source>
        <dbReference type="ARBA" id="ARBA00031042"/>
    </source>
</evidence>
<comment type="subcellular location">
    <subcellularLocation>
        <location evidence="1">Secreted</location>
    </subcellularLocation>
</comment>
<dbReference type="STRING" id="29313.BHQ16_10945"/>
<evidence type="ECO:0000256" key="2">
    <source>
        <dbReference type="ARBA" id="ARBA00005477"/>
    </source>
</evidence>
<dbReference type="GO" id="GO:0005576">
    <property type="term" value="C:extracellular region"/>
    <property type="evidence" value="ECO:0007669"/>
    <property type="project" value="UniProtKB-SubCell"/>
</dbReference>
<feature type="region of interest" description="Disordered" evidence="7">
    <location>
        <begin position="274"/>
        <end position="356"/>
    </location>
</feature>
<feature type="signal peptide" evidence="8">
    <location>
        <begin position="1"/>
        <end position="40"/>
    </location>
</feature>
<evidence type="ECO:0000256" key="4">
    <source>
        <dbReference type="ARBA" id="ARBA00022525"/>
    </source>
</evidence>
<feature type="domain" description="Fibronectin-attachment" evidence="9">
    <location>
        <begin position="102"/>
        <end position="286"/>
    </location>
</feature>
<reference evidence="10 11" key="1">
    <citation type="submission" date="2018-05" db="EMBL/GenBank/DDBJ databases">
        <authorList>
            <consortium name="IHU Genomes"/>
        </authorList>
    </citation>
    <scope>NUCLEOTIDE SEQUENCE [LARGE SCALE GENOMIC DNA]</scope>
    <source>
        <strain evidence="10 11">P7336</strain>
    </source>
</reference>
<feature type="region of interest" description="Disordered" evidence="7">
    <location>
        <begin position="37"/>
        <end position="102"/>
    </location>
</feature>
<gene>
    <name evidence="10" type="primary">apa</name>
    <name evidence="10" type="ORF">MSP7336_03448</name>
</gene>
<evidence type="ECO:0000313" key="11">
    <source>
        <dbReference type="Proteomes" id="UP000252015"/>
    </source>
</evidence>
<comment type="similarity">
    <text evidence="2">Belongs to the Apa family.</text>
</comment>
<evidence type="ECO:0000256" key="3">
    <source>
        <dbReference type="ARBA" id="ARBA00016054"/>
    </source>
</evidence>
<sequence length="356" mass="34952">MEQVDPFSTWPKGFRARLAGAALAAATAVTIALPATTASADPVPPPAPAPSPGGPNAAPDAGPGPGGPDTAPPGTNPVAGPVGIDPNAPPPVADPNAPEPGRIGNAAGGFSYVLPAGWVESDASHLDYGSALLSKEIGPPPAPNQPPVVANDTRIVLGKLDQKLYASAESDNTKAASRLASDMGEFFMPYPGTRINQASTPLNANGVAGSASYYEVRFSDTSKPNGQIWTGVVGAPAANATSGQGQRWFVVWLGTANDPVDQVAAKALAESIRPFTPPPAPAQGAPAPAPGAPAPAPGAPAPPPAPGAPAPAPAPEVPTPVPPPGAPAPNAPQPPSAPAPAAEQAPITSTGSTVST</sequence>
<name>A0A375Z1Y1_MYCSH</name>
<keyword evidence="4" id="KW-0964">Secreted</keyword>
<dbReference type="EMBL" id="UEGW01000001">
    <property type="protein sequence ID" value="SRX95184.1"/>
    <property type="molecule type" value="Genomic_DNA"/>
</dbReference>
<evidence type="ECO:0000259" key="9">
    <source>
        <dbReference type="Pfam" id="PF07174"/>
    </source>
</evidence>
<feature type="compositionally biased region" description="Polar residues" evidence="7">
    <location>
        <begin position="347"/>
        <end position="356"/>
    </location>
</feature>
<dbReference type="AlphaFoldDB" id="A0A375Z1Y1"/>
<evidence type="ECO:0000256" key="1">
    <source>
        <dbReference type="ARBA" id="ARBA00004613"/>
    </source>
</evidence>
<dbReference type="Proteomes" id="UP000252015">
    <property type="component" value="Unassembled WGS sequence"/>
</dbReference>
<protein>
    <recommendedName>
        <fullName evidence="3">Alanine and proline-rich secreted protein Apa</fullName>
    </recommendedName>
    <alternativeName>
        <fullName evidence="6">Fibronectin attachment protein</fullName>
    </alternativeName>
</protein>
<proteinExistence type="inferred from homology"/>
<evidence type="ECO:0000313" key="10">
    <source>
        <dbReference type="EMBL" id="SRX95184.1"/>
    </source>
</evidence>
<feature type="chain" id="PRO_5016895291" description="Alanine and proline-rich secreted protein Apa" evidence="8">
    <location>
        <begin position="41"/>
        <end position="356"/>
    </location>
</feature>
<dbReference type="GO" id="GO:0050840">
    <property type="term" value="F:extracellular matrix binding"/>
    <property type="evidence" value="ECO:0007669"/>
    <property type="project" value="InterPro"/>
</dbReference>
<keyword evidence="5 8" id="KW-0732">Signal</keyword>
<evidence type="ECO:0000256" key="5">
    <source>
        <dbReference type="ARBA" id="ARBA00022729"/>
    </source>
</evidence>
<dbReference type="PRINTS" id="PR01217">
    <property type="entry name" value="PRICHEXTENSN"/>
</dbReference>
<dbReference type="RefSeq" id="WP_113964201.1">
    <property type="nucleotide sequence ID" value="NZ_UEGW01000001.1"/>
</dbReference>